<name>A0ABT0J582_9MICO</name>
<protein>
    <submittedName>
        <fullName evidence="1">Uncharacterized protein</fullName>
    </submittedName>
</protein>
<organism evidence="1 2">
    <name type="scientific">Isoptericola peretonis</name>
    <dbReference type="NCBI Taxonomy" id="2918523"/>
    <lineage>
        <taxon>Bacteria</taxon>
        <taxon>Bacillati</taxon>
        <taxon>Actinomycetota</taxon>
        <taxon>Actinomycetes</taxon>
        <taxon>Micrococcales</taxon>
        <taxon>Promicromonosporaceae</taxon>
        <taxon>Isoptericola</taxon>
    </lineage>
</organism>
<comment type="caution">
    <text evidence="1">The sequence shown here is derived from an EMBL/GenBank/DDBJ whole genome shotgun (WGS) entry which is preliminary data.</text>
</comment>
<evidence type="ECO:0000313" key="2">
    <source>
        <dbReference type="Proteomes" id="UP001651050"/>
    </source>
</evidence>
<proteinExistence type="predicted"/>
<dbReference type="EMBL" id="JALQCY010000003">
    <property type="protein sequence ID" value="MCK9794624.1"/>
    <property type="molecule type" value="Genomic_DNA"/>
</dbReference>
<dbReference type="Proteomes" id="UP001651050">
    <property type="component" value="Unassembled WGS sequence"/>
</dbReference>
<gene>
    <name evidence="1" type="ORF">M1843_12790</name>
</gene>
<reference evidence="1 2" key="1">
    <citation type="submission" date="2022-02" db="EMBL/GenBank/DDBJ databases">
        <title>The car tank lid bacteriome: a reservoir of bacteria with potential in bioremediation of fuel.</title>
        <authorList>
            <person name="Vidal-Verdu A."/>
            <person name="Gomez-Martinez D."/>
            <person name="Latorre-Perez A."/>
            <person name="Pereto J."/>
            <person name="Porcar M."/>
        </authorList>
    </citation>
    <scope>NUCLEOTIDE SEQUENCE [LARGE SCALE GENOMIC DNA]</scope>
    <source>
        <strain evidence="1 2">4D.3</strain>
    </source>
</reference>
<dbReference type="Gene3D" id="3.40.50.300">
    <property type="entry name" value="P-loop containing nucleotide triphosphate hydrolases"/>
    <property type="match status" value="1"/>
</dbReference>
<dbReference type="InterPro" id="IPR027417">
    <property type="entry name" value="P-loop_NTPase"/>
</dbReference>
<dbReference type="SUPFAM" id="SSF52540">
    <property type="entry name" value="P-loop containing nucleoside triphosphate hydrolases"/>
    <property type="match status" value="1"/>
</dbReference>
<accession>A0ABT0J582</accession>
<sequence>MAGELQGRLAGPHLAVGLDHFFSMFPSRWTGNPGGSGFWYEDTVDTDGRPRAQIRYGDAGRRLLDGQRAAVRALLDTGNDIVLDEMPVDRTILPAWRQGLSGYRTWWVRLVAPLAVVEEREAYRTHGRHLGNARGHLDIADGEPFDLTVDTSARSPAEIAETILAAFDLASAPAAPEPSTPGPAPA</sequence>
<evidence type="ECO:0000313" key="1">
    <source>
        <dbReference type="EMBL" id="MCK9794624.1"/>
    </source>
</evidence>
<keyword evidence="2" id="KW-1185">Reference proteome</keyword>
<dbReference type="Pfam" id="PF07931">
    <property type="entry name" value="CPT"/>
    <property type="match status" value="1"/>
</dbReference>